<gene>
    <name evidence="7" type="ORF">MN202_09625</name>
</gene>
<name>A0ABU8C6D7_9GAMM</name>
<protein>
    <recommendedName>
        <fullName evidence="9">C4-dicarboxylate anaerobic carrier</fullName>
    </recommendedName>
</protein>
<feature type="transmembrane region" description="Helical" evidence="6">
    <location>
        <begin position="132"/>
        <end position="158"/>
    </location>
</feature>
<evidence type="ECO:0000313" key="7">
    <source>
        <dbReference type="EMBL" id="MEH8017493.1"/>
    </source>
</evidence>
<feature type="transmembrane region" description="Helical" evidence="6">
    <location>
        <begin position="209"/>
        <end position="233"/>
    </location>
</feature>
<keyword evidence="3 6" id="KW-0812">Transmembrane</keyword>
<dbReference type="RefSeq" id="WP_335735905.1">
    <property type="nucleotide sequence ID" value="NZ_JALAAR010000007.1"/>
</dbReference>
<evidence type="ECO:0000256" key="3">
    <source>
        <dbReference type="ARBA" id="ARBA00022692"/>
    </source>
</evidence>
<reference evidence="7 8" key="1">
    <citation type="journal article" date="2023" name="Ecotoxicol. Environ. Saf.">
        <title>Mercury remediation potential of mercury-resistant strain Rheinheimera metallidurans sp. nov. isolated from a municipal waste dumping site.</title>
        <authorList>
            <person name="Yadav V."/>
            <person name="Manjhi A."/>
            <person name="Vadakedath N."/>
        </authorList>
    </citation>
    <scope>NUCLEOTIDE SEQUENCE [LARGE SCALE GENOMIC DNA]</scope>
    <source>
        <strain evidence="7 8">E-49</strain>
    </source>
</reference>
<keyword evidence="8" id="KW-1185">Reference proteome</keyword>
<dbReference type="EMBL" id="JALAAR010000007">
    <property type="protein sequence ID" value="MEH8017493.1"/>
    <property type="molecule type" value="Genomic_DNA"/>
</dbReference>
<keyword evidence="2" id="KW-1003">Cell membrane</keyword>
<feature type="transmembrane region" description="Helical" evidence="6">
    <location>
        <begin position="318"/>
        <end position="337"/>
    </location>
</feature>
<feature type="transmembrane region" description="Helical" evidence="6">
    <location>
        <begin position="170"/>
        <end position="189"/>
    </location>
</feature>
<evidence type="ECO:0000256" key="5">
    <source>
        <dbReference type="ARBA" id="ARBA00023136"/>
    </source>
</evidence>
<accession>A0ABU8C6D7</accession>
<evidence type="ECO:0000256" key="6">
    <source>
        <dbReference type="SAM" id="Phobius"/>
    </source>
</evidence>
<evidence type="ECO:0000313" key="8">
    <source>
        <dbReference type="Proteomes" id="UP001375382"/>
    </source>
</evidence>
<dbReference type="Proteomes" id="UP001375382">
    <property type="component" value="Unassembled WGS sequence"/>
</dbReference>
<organism evidence="7 8">
    <name type="scientific">Rheinheimera muenzenbergensis</name>
    <dbReference type="NCBI Taxonomy" id="1193628"/>
    <lineage>
        <taxon>Bacteria</taxon>
        <taxon>Pseudomonadati</taxon>
        <taxon>Pseudomonadota</taxon>
        <taxon>Gammaproteobacteria</taxon>
        <taxon>Chromatiales</taxon>
        <taxon>Chromatiaceae</taxon>
        <taxon>Rheinheimera</taxon>
    </lineage>
</organism>
<keyword evidence="5 6" id="KW-0472">Membrane</keyword>
<feature type="transmembrane region" description="Helical" evidence="6">
    <location>
        <begin position="441"/>
        <end position="463"/>
    </location>
</feature>
<evidence type="ECO:0000256" key="2">
    <source>
        <dbReference type="ARBA" id="ARBA00022475"/>
    </source>
</evidence>
<dbReference type="InterPro" id="IPR051679">
    <property type="entry name" value="DASS-Related_Transporters"/>
</dbReference>
<comment type="subcellular location">
    <subcellularLocation>
        <location evidence="1">Cell membrane</location>
        <topology evidence="1">Multi-pass membrane protein</topology>
    </subcellularLocation>
</comment>
<comment type="caution">
    <text evidence="7">The sequence shown here is derived from an EMBL/GenBank/DDBJ whole genome shotgun (WGS) entry which is preliminary data.</text>
</comment>
<feature type="transmembrane region" description="Helical" evidence="6">
    <location>
        <begin position="286"/>
        <end position="306"/>
    </location>
</feature>
<feature type="transmembrane region" description="Helical" evidence="6">
    <location>
        <begin position="405"/>
        <end position="429"/>
    </location>
</feature>
<feature type="transmembrane region" description="Helical" evidence="6">
    <location>
        <begin position="16"/>
        <end position="33"/>
    </location>
</feature>
<dbReference type="PANTHER" id="PTHR43652:SF2">
    <property type="entry name" value="BASIC AMINO ACID ANTIPORTER YFCC-RELATED"/>
    <property type="match status" value="1"/>
</dbReference>
<proteinExistence type="predicted"/>
<sequence>MTEPATTAKPAPRNPIVVLLFILVLAASLTYLLDSGSYQRENGLVVPDSYQTIDKDRSVLHLAGSVKYAPQGEARPVGVADVLMAIPQGLQRGGGLIFMVLVIGGMFGILSASGAVDAGLERMLGMVRGNVYGLVVFLMTVFALGSTFLGLASEYLLIIPLMVELVRRMGMPPLIGLAIVTVAVKVGYLSSVTNPLPLTIAQPLLGLPVFSGAAMRAVFFLCFLLVGVLYVLYAIRKQGFTTQPASDIVSGKLSLRHTLMLLTLLVGVAGLVHASTAWQWHNPQLTAYYLGLSMVLSILSGMGASAAADAFVAGMKKILLAAMLIGLAMAIAITLENGRVLDSVVHSLVSLVGADNAYLAAIGMFVSQLLLDVMIPSTSGQAAVSMPILGPMGQLAGVSPQNTVLAFLFGNGITNMITPTSGTLLAYLATAQVGWTQWARFIAPLVLIFAVMAALMLMFAVYIGF</sequence>
<dbReference type="InterPro" id="IPR018385">
    <property type="entry name" value="C4_dicarb_anaerob_car-like"/>
</dbReference>
<evidence type="ECO:0000256" key="1">
    <source>
        <dbReference type="ARBA" id="ARBA00004651"/>
    </source>
</evidence>
<feature type="transmembrane region" description="Helical" evidence="6">
    <location>
        <begin position="259"/>
        <end position="280"/>
    </location>
</feature>
<feature type="transmembrane region" description="Helical" evidence="6">
    <location>
        <begin position="93"/>
        <end position="112"/>
    </location>
</feature>
<dbReference type="Pfam" id="PF03606">
    <property type="entry name" value="DcuC"/>
    <property type="match status" value="1"/>
</dbReference>
<evidence type="ECO:0000256" key="4">
    <source>
        <dbReference type="ARBA" id="ARBA00022989"/>
    </source>
</evidence>
<dbReference type="PANTHER" id="PTHR43652">
    <property type="entry name" value="BASIC AMINO ACID ANTIPORTER YFCC-RELATED"/>
    <property type="match status" value="1"/>
</dbReference>
<keyword evidence="4 6" id="KW-1133">Transmembrane helix</keyword>
<evidence type="ECO:0008006" key="9">
    <source>
        <dbReference type="Google" id="ProtNLM"/>
    </source>
</evidence>